<evidence type="ECO:0000256" key="1">
    <source>
        <dbReference type="ARBA" id="ARBA00023002"/>
    </source>
</evidence>
<dbReference type="EMBL" id="JBFMIA010000005">
    <property type="protein sequence ID" value="MEW9501732.1"/>
    <property type="molecule type" value="Genomic_DNA"/>
</dbReference>
<sequence length="401" mass="42790">MRDLLIVGAGPAGLSAAIEAAEQGLNVHVIDEFPRVGGRLLGQLHQEPNGEWWNGISESDKLYSRALTAGVDIQCETSVYDIEKREAGWHVHTSNGILKSKALLLATGASETPIPITGWTLPGVISIGAAQVMGNVYRVKPGQSCVIIGANVLSMAIANELRLCGVDVKEIIIPKSSLISKEAGHPISVLKSLMKLTHLAPNAMLRQLGKVGRFFPPALAAKCYPAVGIKMFGIPIKVKTAALEILGDKQVTGVRTTKVTASGTPIPGTEKTVEADVVCISGGLMPMAELASIVGCSFQYVTELGGHIPVHSEQMQTNIPHLYVAGNITGIESAKVAMAQGKVAGLTIAAEINNRSGKLDDLIDQAIHSVRKTRAEALIQFQPNIPKTREELYKYYERNQA</sequence>
<name>A0ABV3Q346_9BACL</name>
<dbReference type="PRINTS" id="PR00411">
    <property type="entry name" value="PNDRDTASEI"/>
</dbReference>
<dbReference type="RefSeq" id="WP_367779216.1">
    <property type="nucleotide sequence ID" value="NZ_JBFMIA010000005.1"/>
</dbReference>
<dbReference type="PANTHER" id="PTHR42949">
    <property type="entry name" value="ANAEROBIC GLYCEROL-3-PHOSPHATE DEHYDROGENASE SUBUNIT B"/>
    <property type="match status" value="1"/>
</dbReference>
<proteinExistence type="predicted"/>
<evidence type="ECO:0000313" key="4">
    <source>
        <dbReference type="Proteomes" id="UP001556040"/>
    </source>
</evidence>
<dbReference type="PRINTS" id="PR00368">
    <property type="entry name" value="FADPNR"/>
</dbReference>
<dbReference type="Proteomes" id="UP001556040">
    <property type="component" value="Unassembled WGS sequence"/>
</dbReference>
<accession>A0ABV3Q346</accession>
<dbReference type="InterPro" id="IPR036188">
    <property type="entry name" value="FAD/NAD-bd_sf"/>
</dbReference>
<feature type="domain" description="FAD/NAD(P)-binding" evidence="2">
    <location>
        <begin position="3"/>
        <end position="341"/>
    </location>
</feature>
<dbReference type="SUPFAM" id="SSF51905">
    <property type="entry name" value="FAD/NAD(P)-binding domain"/>
    <property type="match status" value="1"/>
</dbReference>
<organism evidence="3 4">
    <name type="scientific">Jeotgalibacillus marinus</name>
    <dbReference type="NCBI Taxonomy" id="86667"/>
    <lineage>
        <taxon>Bacteria</taxon>
        <taxon>Bacillati</taxon>
        <taxon>Bacillota</taxon>
        <taxon>Bacilli</taxon>
        <taxon>Bacillales</taxon>
        <taxon>Caryophanaceae</taxon>
        <taxon>Jeotgalibacillus</taxon>
    </lineage>
</organism>
<keyword evidence="4" id="KW-1185">Reference proteome</keyword>
<dbReference type="InterPro" id="IPR023753">
    <property type="entry name" value="FAD/NAD-binding_dom"/>
</dbReference>
<dbReference type="PANTHER" id="PTHR42949:SF3">
    <property type="entry name" value="ANAEROBIC GLYCEROL-3-PHOSPHATE DEHYDROGENASE SUBUNIT B"/>
    <property type="match status" value="1"/>
</dbReference>
<evidence type="ECO:0000259" key="2">
    <source>
        <dbReference type="Pfam" id="PF07992"/>
    </source>
</evidence>
<protein>
    <submittedName>
        <fullName evidence="3">FAD-dependent oxidoreductase</fullName>
    </submittedName>
</protein>
<dbReference type="InterPro" id="IPR051691">
    <property type="entry name" value="Metab_Enz_Cyan_OpOx_G3PDH"/>
</dbReference>
<dbReference type="Gene3D" id="3.50.50.60">
    <property type="entry name" value="FAD/NAD(P)-binding domain"/>
    <property type="match status" value="4"/>
</dbReference>
<evidence type="ECO:0000313" key="3">
    <source>
        <dbReference type="EMBL" id="MEW9501732.1"/>
    </source>
</evidence>
<gene>
    <name evidence="3" type="ORF">AB1471_07940</name>
</gene>
<comment type="caution">
    <text evidence="3">The sequence shown here is derived from an EMBL/GenBank/DDBJ whole genome shotgun (WGS) entry which is preliminary data.</text>
</comment>
<keyword evidence="1" id="KW-0560">Oxidoreductase</keyword>
<reference evidence="3 4" key="1">
    <citation type="journal article" date="1979" name="Int. J. Syst. Evol. Microbiol.">
        <title>Bacillus globisporus subsp. marinus subsp. nov.</title>
        <authorList>
            <person name="Liu H."/>
        </authorList>
    </citation>
    <scope>NUCLEOTIDE SEQUENCE [LARGE SCALE GENOMIC DNA]</scope>
    <source>
        <strain evidence="3 4">DSM 1297</strain>
    </source>
</reference>
<dbReference type="Pfam" id="PF07992">
    <property type="entry name" value="Pyr_redox_2"/>
    <property type="match status" value="1"/>
</dbReference>